<organism evidence="1">
    <name type="scientific">Phage sp. ctvTz5</name>
    <dbReference type="NCBI Taxonomy" id="2826754"/>
    <lineage>
        <taxon>Viruses</taxon>
    </lineage>
</organism>
<reference evidence="1" key="1">
    <citation type="journal article" date="2021" name="Proc. Natl. Acad. Sci. U.S.A.">
        <title>A Catalog of Tens of Thousands of Viruses from Human Metagenomes Reveals Hidden Associations with Chronic Diseases.</title>
        <authorList>
            <person name="Tisza M.J."/>
            <person name="Buck C.B."/>
        </authorList>
    </citation>
    <scope>NUCLEOTIDE SEQUENCE</scope>
    <source>
        <strain evidence="1">CtvTz5</strain>
    </source>
</reference>
<dbReference type="EMBL" id="BK015713">
    <property type="protein sequence ID" value="DAE21574.1"/>
    <property type="molecule type" value="Genomic_DNA"/>
</dbReference>
<accession>A0A8S5QQT0</accession>
<proteinExistence type="predicted"/>
<name>A0A8S5QQT0_9VIRU</name>
<sequence>MLKQNPANLRKKDVKHPLSYRYRITNQKPKILLVSMARKEVIKGPRNNPKTNTFIFPL</sequence>
<protein>
    <submittedName>
        <fullName evidence="1">Uncharacterized protein</fullName>
    </submittedName>
</protein>
<evidence type="ECO:0000313" key="1">
    <source>
        <dbReference type="EMBL" id="DAE21574.1"/>
    </source>
</evidence>